<feature type="binding site" evidence="6">
    <location>
        <position position="8"/>
    </location>
    <ligand>
        <name>Mg(2+)</name>
        <dbReference type="ChEBI" id="CHEBI:18420"/>
    </ligand>
</feature>
<evidence type="ECO:0000256" key="3">
    <source>
        <dbReference type="ARBA" id="ARBA00022723"/>
    </source>
</evidence>
<dbReference type="EMBL" id="MWIH01000003">
    <property type="protein sequence ID" value="OQO93972.1"/>
    <property type="molecule type" value="Genomic_DNA"/>
</dbReference>
<dbReference type="GO" id="GO:0004540">
    <property type="term" value="F:RNA nuclease activity"/>
    <property type="evidence" value="ECO:0007669"/>
    <property type="project" value="InterPro"/>
</dbReference>
<feature type="binding site" evidence="6">
    <location>
        <position position="98"/>
    </location>
    <ligand>
        <name>Mg(2+)</name>
        <dbReference type="ChEBI" id="CHEBI:18420"/>
    </ligand>
</feature>
<comment type="cofactor">
    <cofactor evidence="6">
        <name>Mg(2+)</name>
        <dbReference type="ChEBI" id="CHEBI:18420"/>
    </cofactor>
</comment>
<dbReference type="RefSeq" id="WP_081190888.1">
    <property type="nucleotide sequence ID" value="NZ_MWIH01000003.1"/>
</dbReference>
<evidence type="ECO:0000256" key="4">
    <source>
        <dbReference type="ARBA" id="ARBA00022801"/>
    </source>
</evidence>
<dbReference type="InterPro" id="IPR044153">
    <property type="entry name" value="PIN_Pae0151-like"/>
</dbReference>
<keyword evidence="2 6" id="KW-0540">Nuclease</keyword>
<dbReference type="CDD" id="cd09873">
    <property type="entry name" value="PIN_Pae0151-like"/>
    <property type="match status" value="1"/>
</dbReference>
<keyword evidence="4 6" id="KW-0378">Hydrolase</keyword>
<dbReference type="HAMAP" id="MF_00265">
    <property type="entry name" value="VapC_Nob1"/>
    <property type="match status" value="1"/>
</dbReference>
<evidence type="ECO:0000259" key="7">
    <source>
        <dbReference type="Pfam" id="PF01850"/>
    </source>
</evidence>
<reference evidence="8 9" key="1">
    <citation type="submission" date="2017-02" db="EMBL/GenBank/DDBJ databases">
        <title>Draft genome of Saccharomonospora sp. 154.</title>
        <authorList>
            <person name="Alonso-Carmona G.S."/>
            <person name="De La Haba R."/>
            <person name="Vera-Gargallo B."/>
            <person name="Sandoval-Trujillo A.H."/>
            <person name="Ramirez-Duran N."/>
            <person name="Ventosa A."/>
        </authorList>
    </citation>
    <scope>NUCLEOTIDE SEQUENCE [LARGE SCALE GENOMIC DNA]</scope>
    <source>
        <strain evidence="8 9">LRS4.154</strain>
    </source>
</reference>
<keyword evidence="6" id="KW-0800">Toxin</keyword>
<evidence type="ECO:0000313" key="9">
    <source>
        <dbReference type="Proteomes" id="UP000192591"/>
    </source>
</evidence>
<dbReference type="STRING" id="1962155.B1813_05540"/>
<dbReference type="GO" id="GO:0016787">
    <property type="term" value="F:hydrolase activity"/>
    <property type="evidence" value="ECO:0007669"/>
    <property type="project" value="UniProtKB-KW"/>
</dbReference>
<name>A0A1V9AA19_SACPI</name>
<dbReference type="InterPro" id="IPR051619">
    <property type="entry name" value="TypeII_TA_RNase_PINc/VapC"/>
</dbReference>
<proteinExistence type="inferred from homology"/>
<evidence type="ECO:0000313" key="8">
    <source>
        <dbReference type="EMBL" id="OQO93972.1"/>
    </source>
</evidence>
<dbReference type="GO" id="GO:0090729">
    <property type="term" value="F:toxin activity"/>
    <property type="evidence" value="ECO:0007669"/>
    <property type="project" value="UniProtKB-KW"/>
</dbReference>
<dbReference type="PANTHER" id="PTHR35901:SF1">
    <property type="entry name" value="EXONUCLEASE VAPC9"/>
    <property type="match status" value="1"/>
</dbReference>
<dbReference type="GO" id="GO:0000287">
    <property type="term" value="F:magnesium ion binding"/>
    <property type="evidence" value="ECO:0007669"/>
    <property type="project" value="UniProtKB-UniRule"/>
</dbReference>
<protein>
    <recommendedName>
        <fullName evidence="6">Ribonuclease VapC</fullName>
        <shortName evidence="6">RNase VapC</shortName>
        <ecNumber evidence="6">3.1.-.-</ecNumber>
    </recommendedName>
    <alternativeName>
        <fullName evidence="6">Toxin VapC</fullName>
    </alternativeName>
</protein>
<dbReference type="InterPro" id="IPR002716">
    <property type="entry name" value="PIN_dom"/>
</dbReference>
<dbReference type="InterPro" id="IPR022907">
    <property type="entry name" value="VapC_family"/>
</dbReference>
<dbReference type="PANTHER" id="PTHR35901">
    <property type="entry name" value="RIBONUCLEASE VAPC3"/>
    <property type="match status" value="1"/>
</dbReference>
<gene>
    <name evidence="6" type="primary">vapC</name>
    <name evidence="8" type="ORF">B1813_05540</name>
</gene>
<sequence>MNAEYVLDASAALQLLLGPAGTTSPLELVPNADLHAPHLFDAEVGDVLRRKVTSGELDADWAASVVWALDALVDQRYPHAGVIGRQAWELRHRVRFYDALYVALAARLDLPLLTADLRLSRAHGLPCKVETV</sequence>
<keyword evidence="5 6" id="KW-0460">Magnesium</keyword>
<evidence type="ECO:0000256" key="1">
    <source>
        <dbReference type="ARBA" id="ARBA00022649"/>
    </source>
</evidence>
<organism evidence="8 9">
    <name type="scientific">Saccharomonospora piscinae</name>
    <dbReference type="NCBI Taxonomy" id="687388"/>
    <lineage>
        <taxon>Bacteria</taxon>
        <taxon>Bacillati</taxon>
        <taxon>Actinomycetota</taxon>
        <taxon>Actinomycetes</taxon>
        <taxon>Pseudonocardiales</taxon>
        <taxon>Pseudonocardiaceae</taxon>
        <taxon>Saccharomonospora</taxon>
    </lineage>
</organism>
<comment type="function">
    <text evidence="6">Toxic component of a toxin-antitoxin (TA) system. An RNase.</text>
</comment>
<dbReference type="Pfam" id="PF01850">
    <property type="entry name" value="PIN"/>
    <property type="match status" value="1"/>
</dbReference>
<dbReference type="SUPFAM" id="SSF88723">
    <property type="entry name" value="PIN domain-like"/>
    <property type="match status" value="1"/>
</dbReference>
<feature type="domain" description="PIN" evidence="7">
    <location>
        <begin position="5"/>
        <end position="122"/>
    </location>
</feature>
<dbReference type="AlphaFoldDB" id="A0A1V9AA19"/>
<comment type="caution">
    <text evidence="8">The sequence shown here is derived from an EMBL/GenBank/DDBJ whole genome shotgun (WGS) entry which is preliminary data.</text>
</comment>
<accession>A0A1V9AA19</accession>
<keyword evidence="3 6" id="KW-0479">Metal-binding</keyword>
<dbReference type="Proteomes" id="UP000192591">
    <property type="component" value="Unassembled WGS sequence"/>
</dbReference>
<keyword evidence="1 6" id="KW-1277">Toxin-antitoxin system</keyword>
<dbReference type="EC" id="3.1.-.-" evidence="6"/>
<keyword evidence="9" id="KW-1185">Reference proteome</keyword>
<evidence type="ECO:0000256" key="5">
    <source>
        <dbReference type="ARBA" id="ARBA00022842"/>
    </source>
</evidence>
<dbReference type="Gene3D" id="3.40.50.1010">
    <property type="entry name" value="5'-nuclease"/>
    <property type="match status" value="1"/>
</dbReference>
<evidence type="ECO:0000256" key="2">
    <source>
        <dbReference type="ARBA" id="ARBA00022722"/>
    </source>
</evidence>
<dbReference type="InterPro" id="IPR029060">
    <property type="entry name" value="PIN-like_dom_sf"/>
</dbReference>
<evidence type="ECO:0000256" key="6">
    <source>
        <dbReference type="HAMAP-Rule" id="MF_00265"/>
    </source>
</evidence>
<comment type="similarity">
    <text evidence="6">Belongs to the PINc/VapC protein family.</text>
</comment>